<organism evidence="2">
    <name type="scientific">viral metagenome</name>
    <dbReference type="NCBI Taxonomy" id="1070528"/>
    <lineage>
        <taxon>unclassified sequences</taxon>
        <taxon>metagenomes</taxon>
        <taxon>organismal metagenomes</taxon>
    </lineage>
</organism>
<keyword evidence="1" id="KW-0472">Membrane</keyword>
<keyword evidence="1" id="KW-1133">Transmembrane helix</keyword>
<proteinExistence type="predicted"/>
<reference evidence="2" key="1">
    <citation type="journal article" date="2020" name="Nature">
        <title>Giant virus diversity and host interactions through global metagenomics.</title>
        <authorList>
            <person name="Schulz F."/>
            <person name="Roux S."/>
            <person name="Paez-Espino D."/>
            <person name="Jungbluth S."/>
            <person name="Walsh D.A."/>
            <person name="Denef V.J."/>
            <person name="McMahon K.D."/>
            <person name="Konstantinidis K.T."/>
            <person name="Eloe-Fadrosh E.A."/>
            <person name="Kyrpides N.C."/>
            <person name="Woyke T."/>
        </authorList>
    </citation>
    <scope>NUCLEOTIDE SEQUENCE</scope>
    <source>
        <strain evidence="2">GVMAG-M-3300027963-41</strain>
    </source>
</reference>
<accession>A0A6C0LL16</accession>
<sequence length="89" mass="10435">MSSVVFACYGAYYAKFLRLVKNKDLYSKYWLKFRIDGVMPLPYAATLLLSYSMTQICVYPFGFCFILLLPKFMTIHKTILLRINKEAEL</sequence>
<protein>
    <submittedName>
        <fullName evidence="2">Uncharacterized protein</fullName>
    </submittedName>
</protein>
<evidence type="ECO:0000313" key="2">
    <source>
        <dbReference type="EMBL" id="QHU31616.1"/>
    </source>
</evidence>
<dbReference type="EMBL" id="MN740532">
    <property type="protein sequence ID" value="QHU31616.1"/>
    <property type="molecule type" value="Genomic_DNA"/>
</dbReference>
<feature type="transmembrane region" description="Helical" evidence="1">
    <location>
        <begin position="48"/>
        <end position="69"/>
    </location>
</feature>
<dbReference type="AlphaFoldDB" id="A0A6C0LL16"/>
<keyword evidence="1" id="KW-0812">Transmembrane</keyword>
<name>A0A6C0LL16_9ZZZZ</name>
<evidence type="ECO:0000256" key="1">
    <source>
        <dbReference type="SAM" id="Phobius"/>
    </source>
</evidence>